<proteinExistence type="predicted"/>
<dbReference type="AlphaFoldDB" id="A0A428PHX2"/>
<dbReference type="EMBL" id="NKCI01000132">
    <property type="protein sequence ID" value="RSL52662.1"/>
    <property type="molecule type" value="Genomic_DNA"/>
</dbReference>
<feature type="region of interest" description="Disordered" evidence="1">
    <location>
        <begin position="1"/>
        <end position="32"/>
    </location>
</feature>
<evidence type="ECO:0000313" key="3">
    <source>
        <dbReference type="Proteomes" id="UP000288168"/>
    </source>
</evidence>
<feature type="compositionally biased region" description="Basic and acidic residues" evidence="1">
    <location>
        <begin position="12"/>
        <end position="22"/>
    </location>
</feature>
<dbReference type="Proteomes" id="UP000288168">
    <property type="component" value="Unassembled WGS sequence"/>
</dbReference>
<accession>A0A428PHX2</accession>
<keyword evidence="3" id="KW-1185">Reference proteome</keyword>
<name>A0A428PHX2_9HYPO</name>
<feature type="compositionally biased region" description="Polar residues" evidence="1">
    <location>
        <begin position="1"/>
        <end position="11"/>
    </location>
</feature>
<protein>
    <submittedName>
        <fullName evidence="2">Uncharacterized protein</fullName>
    </submittedName>
</protein>
<comment type="caution">
    <text evidence="2">The sequence shown here is derived from an EMBL/GenBank/DDBJ whole genome shotgun (WGS) entry which is preliminary data.</text>
</comment>
<reference evidence="2 3" key="1">
    <citation type="submission" date="2017-06" db="EMBL/GenBank/DDBJ databases">
        <title>Comparative genomic analysis of Ambrosia Fusariam Clade fungi.</title>
        <authorList>
            <person name="Stajich J.E."/>
            <person name="Carrillo J."/>
            <person name="Kijimoto T."/>
            <person name="Eskalen A."/>
            <person name="O'Donnell K."/>
            <person name="Kasson M."/>
        </authorList>
    </citation>
    <scope>NUCLEOTIDE SEQUENCE [LARGE SCALE GENOMIC DNA]</scope>
    <source>
        <strain evidence="2 3">NRRL62584</strain>
    </source>
</reference>
<organism evidence="2 3">
    <name type="scientific">Fusarium duplospermum</name>
    <dbReference type="NCBI Taxonomy" id="1325734"/>
    <lineage>
        <taxon>Eukaryota</taxon>
        <taxon>Fungi</taxon>
        <taxon>Dikarya</taxon>
        <taxon>Ascomycota</taxon>
        <taxon>Pezizomycotina</taxon>
        <taxon>Sordariomycetes</taxon>
        <taxon>Hypocreomycetidae</taxon>
        <taxon>Hypocreales</taxon>
        <taxon>Nectriaceae</taxon>
        <taxon>Fusarium</taxon>
        <taxon>Fusarium solani species complex</taxon>
    </lineage>
</organism>
<evidence type="ECO:0000313" key="2">
    <source>
        <dbReference type="EMBL" id="RSL52662.1"/>
    </source>
</evidence>
<evidence type="ECO:0000256" key="1">
    <source>
        <dbReference type="SAM" id="MobiDB-lite"/>
    </source>
</evidence>
<sequence length="80" mass="9127">MDSNRNNTIEMDNNKDNTEKPRSGPGIPDLPEDFDYEAYANEDVEIVTVTLMQCGKPHVIKYEVAENANGERRIVRKDSK</sequence>
<dbReference type="OrthoDB" id="5080023at2759"/>
<gene>
    <name evidence="2" type="ORF">CEP54_010775</name>
</gene>